<dbReference type="PATRIC" id="fig|1280953.3.peg.559"/>
<sequence>MPAIISGGVVALHALKVVEMQSEEFQMRFSSGVGRGTRALLFGICLVTAVGCGQTSAEPSAPSTGGETPSQSADCAIPFPEGIPVPDGLKIETCNQAKDLTGFHGKAPLPKDVDASFAALKADYEAGGYTLYDQTSGKIRSLIFGGEGHRKGQIQLNPKEGYLSVSINLYPSDMEE</sequence>
<organism evidence="1 2">
    <name type="scientific">Hyphomonas oceanitis SCH89</name>
    <dbReference type="NCBI Taxonomy" id="1280953"/>
    <lineage>
        <taxon>Bacteria</taxon>
        <taxon>Pseudomonadati</taxon>
        <taxon>Pseudomonadota</taxon>
        <taxon>Alphaproteobacteria</taxon>
        <taxon>Hyphomonadales</taxon>
        <taxon>Hyphomonadaceae</taxon>
        <taxon>Hyphomonas</taxon>
    </lineage>
</organism>
<name>A0A059GBA8_9PROT</name>
<proteinExistence type="predicted"/>
<gene>
    <name evidence="1" type="ORF">HOC_02768</name>
</gene>
<dbReference type="EMBL" id="ARYL01000003">
    <property type="protein sequence ID" value="KDA03763.1"/>
    <property type="molecule type" value="Genomic_DNA"/>
</dbReference>
<protein>
    <submittedName>
        <fullName evidence="1">Uncharacterized protein</fullName>
    </submittedName>
</protein>
<dbReference type="AlphaFoldDB" id="A0A059GBA8"/>
<dbReference type="Proteomes" id="UP000024942">
    <property type="component" value="Unassembled WGS sequence"/>
</dbReference>
<accession>A0A059GBA8</accession>
<evidence type="ECO:0000313" key="2">
    <source>
        <dbReference type="Proteomes" id="UP000024942"/>
    </source>
</evidence>
<evidence type="ECO:0000313" key="1">
    <source>
        <dbReference type="EMBL" id="KDA03763.1"/>
    </source>
</evidence>
<keyword evidence="2" id="KW-1185">Reference proteome</keyword>
<comment type="caution">
    <text evidence="1">The sequence shown here is derived from an EMBL/GenBank/DDBJ whole genome shotgun (WGS) entry which is preliminary data.</text>
</comment>
<reference evidence="1 2" key="1">
    <citation type="journal article" date="2014" name="Antonie Van Leeuwenhoek">
        <title>Hyphomonas beringensis sp. nov. and Hyphomonas chukchiensis sp. nov., isolated from surface seawater of the Bering Sea and Chukchi Sea.</title>
        <authorList>
            <person name="Li C."/>
            <person name="Lai Q."/>
            <person name="Li G."/>
            <person name="Dong C."/>
            <person name="Wang J."/>
            <person name="Liao Y."/>
            <person name="Shao Z."/>
        </authorList>
    </citation>
    <scope>NUCLEOTIDE SEQUENCE [LARGE SCALE GENOMIC DNA]</scope>
    <source>
        <strain evidence="1 2">SCH89</strain>
    </source>
</reference>